<dbReference type="Gene3D" id="3.30.2010.10">
    <property type="entry name" value="Metalloproteases ('zincins'), catalytic domain"/>
    <property type="match status" value="1"/>
</dbReference>
<sequence>MNKIFTNYITAFCIGFTALVFAPEIANAQTYKSTTKTRGARDIVKEIIDVVGLTPRFEMREAEIDNAAAVIMNGRRYILYNTRFLNEVNSASRTDWAAVSILAHEIGHHLNGHTLLKGGSNPTDELEADEFSGFVLRKMGASLADAQAAMAVLSDEYETVTHPGRKSRLTAISNGWRNANNQMLAGNNPVSDKPVAIATQKCTPQTITREDAQPTLDNRFILTKVTFKNAPREEFYITTYGNLVRVKNKQLEIIGKLAQTNNEQFPFVFKSDKIDPLFVSKTGRIYNRNGKELGWLS</sequence>
<feature type="chain" id="PRO_5045456767" evidence="1">
    <location>
        <begin position="29"/>
        <end position="297"/>
    </location>
</feature>
<dbReference type="Proteomes" id="UP001596161">
    <property type="component" value="Unassembled WGS sequence"/>
</dbReference>
<comment type="caution">
    <text evidence="2">The sequence shown here is derived from an EMBL/GenBank/DDBJ whole genome shotgun (WGS) entry which is preliminary data.</text>
</comment>
<evidence type="ECO:0000313" key="3">
    <source>
        <dbReference type="Proteomes" id="UP001596161"/>
    </source>
</evidence>
<dbReference type="EMBL" id="JBHSKT010000004">
    <property type="protein sequence ID" value="MFC5270657.1"/>
    <property type="molecule type" value="Genomic_DNA"/>
</dbReference>
<accession>A0ABW0E8F0</accession>
<organism evidence="2 3">
    <name type="scientific">Adhaeribacter terreus</name>
    <dbReference type="NCBI Taxonomy" id="529703"/>
    <lineage>
        <taxon>Bacteria</taxon>
        <taxon>Pseudomonadati</taxon>
        <taxon>Bacteroidota</taxon>
        <taxon>Cytophagia</taxon>
        <taxon>Cytophagales</taxon>
        <taxon>Hymenobacteraceae</taxon>
        <taxon>Adhaeribacter</taxon>
    </lineage>
</organism>
<keyword evidence="3" id="KW-1185">Reference proteome</keyword>
<keyword evidence="1" id="KW-0732">Signal</keyword>
<evidence type="ECO:0000256" key="1">
    <source>
        <dbReference type="SAM" id="SignalP"/>
    </source>
</evidence>
<dbReference type="RefSeq" id="WP_378017023.1">
    <property type="nucleotide sequence ID" value="NZ_JBHSKT010000004.1"/>
</dbReference>
<proteinExistence type="predicted"/>
<evidence type="ECO:0000313" key="2">
    <source>
        <dbReference type="EMBL" id="MFC5270657.1"/>
    </source>
</evidence>
<feature type="signal peptide" evidence="1">
    <location>
        <begin position="1"/>
        <end position="28"/>
    </location>
</feature>
<reference evidence="3" key="1">
    <citation type="journal article" date="2019" name="Int. J. Syst. Evol. Microbiol.">
        <title>The Global Catalogue of Microorganisms (GCM) 10K type strain sequencing project: providing services to taxonomists for standard genome sequencing and annotation.</title>
        <authorList>
            <consortium name="The Broad Institute Genomics Platform"/>
            <consortium name="The Broad Institute Genome Sequencing Center for Infectious Disease"/>
            <person name="Wu L."/>
            <person name="Ma J."/>
        </authorList>
    </citation>
    <scope>NUCLEOTIDE SEQUENCE [LARGE SCALE GENOMIC DNA]</scope>
    <source>
        <strain evidence="3">KACC 12602</strain>
    </source>
</reference>
<gene>
    <name evidence="2" type="ORF">ACFPIB_08565</name>
</gene>
<name>A0ABW0E8F0_9BACT</name>
<protein>
    <submittedName>
        <fullName evidence="2">Membrane-binding protein</fullName>
    </submittedName>
</protein>